<evidence type="ECO:0000256" key="3">
    <source>
        <dbReference type="ARBA" id="ARBA00022670"/>
    </source>
</evidence>
<dbReference type="PANTHER" id="PTHR11963">
    <property type="entry name" value="LEUCINE AMINOPEPTIDASE-RELATED"/>
    <property type="match status" value="1"/>
</dbReference>
<dbReference type="PRINTS" id="PR00481">
    <property type="entry name" value="LAMNOPPTDASE"/>
</dbReference>
<dbReference type="AlphaFoldDB" id="A0A4U8QB61"/>
<dbReference type="GO" id="GO:0006508">
    <property type="term" value="P:proteolysis"/>
    <property type="evidence" value="ECO:0007669"/>
    <property type="project" value="UniProtKB-KW"/>
</dbReference>
<dbReference type="OrthoDB" id="9809354at2"/>
<proteinExistence type="inferred from homology"/>
<dbReference type="Pfam" id="PF02789">
    <property type="entry name" value="Peptidase_M17_N"/>
    <property type="match status" value="1"/>
</dbReference>
<evidence type="ECO:0000256" key="5">
    <source>
        <dbReference type="ARBA" id="ARBA00033172"/>
    </source>
</evidence>
<dbReference type="InterPro" id="IPR043472">
    <property type="entry name" value="Macro_dom-like"/>
</dbReference>
<dbReference type="EMBL" id="QGQD01000019">
    <property type="protein sequence ID" value="TLD02261.1"/>
    <property type="molecule type" value="Genomic_DNA"/>
</dbReference>
<protein>
    <recommendedName>
        <fullName evidence="7">Probable cytosol aminopeptidase</fullName>
    </recommendedName>
    <alternativeName>
        <fullName evidence="8">Leucine aminopeptidase</fullName>
    </alternativeName>
    <alternativeName>
        <fullName evidence="5">Leucyl aminopeptidase</fullName>
    </alternativeName>
</protein>
<evidence type="ECO:0000256" key="2">
    <source>
        <dbReference type="ARBA" id="ARBA00022438"/>
    </source>
</evidence>
<dbReference type="CDD" id="cd00433">
    <property type="entry name" value="Peptidase_M17"/>
    <property type="match status" value="1"/>
</dbReference>
<feature type="domain" description="Cytosol aminopeptidase" evidence="9">
    <location>
        <begin position="322"/>
        <end position="329"/>
    </location>
</feature>
<dbReference type="Gene3D" id="3.40.630.10">
    <property type="entry name" value="Zn peptidases"/>
    <property type="match status" value="1"/>
</dbReference>
<dbReference type="InterPro" id="IPR008283">
    <property type="entry name" value="Peptidase_M17_N"/>
</dbReference>
<keyword evidence="11" id="KW-1185">Reference proteome</keyword>
<evidence type="ECO:0000259" key="9">
    <source>
        <dbReference type="PROSITE" id="PS00631"/>
    </source>
</evidence>
<organism evidence="10 11">
    <name type="scientific">Robinsoniella peoriensis</name>
    <dbReference type="NCBI Taxonomy" id="180332"/>
    <lineage>
        <taxon>Bacteria</taxon>
        <taxon>Bacillati</taxon>
        <taxon>Bacillota</taxon>
        <taxon>Clostridia</taxon>
        <taxon>Lachnospirales</taxon>
        <taxon>Lachnospiraceae</taxon>
        <taxon>Robinsoniella</taxon>
    </lineage>
</organism>
<dbReference type="PANTHER" id="PTHR11963:SF23">
    <property type="entry name" value="CYTOSOL AMINOPEPTIDASE"/>
    <property type="match status" value="1"/>
</dbReference>
<gene>
    <name evidence="10" type="primary">pepA_1</name>
    <name evidence="10" type="ORF">DSM106044_00828</name>
</gene>
<evidence type="ECO:0000256" key="8">
    <source>
        <dbReference type="ARBA" id="ARBA00050061"/>
    </source>
</evidence>
<accession>A0A4U8QB61</accession>
<dbReference type="Pfam" id="PF00883">
    <property type="entry name" value="Peptidase_M17"/>
    <property type="match status" value="1"/>
</dbReference>
<dbReference type="SUPFAM" id="SSF52949">
    <property type="entry name" value="Macro domain-like"/>
    <property type="match status" value="1"/>
</dbReference>
<dbReference type="Gene3D" id="3.40.220.10">
    <property type="entry name" value="Leucine Aminopeptidase, subunit E, domain 1"/>
    <property type="match status" value="1"/>
</dbReference>
<evidence type="ECO:0000256" key="7">
    <source>
        <dbReference type="ARBA" id="ARBA00050021"/>
    </source>
</evidence>
<comment type="similarity">
    <text evidence="1">Belongs to the peptidase M17 family.</text>
</comment>
<keyword evidence="3" id="KW-0645">Protease</keyword>
<dbReference type="GO" id="GO:0005737">
    <property type="term" value="C:cytoplasm"/>
    <property type="evidence" value="ECO:0007669"/>
    <property type="project" value="InterPro"/>
</dbReference>
<keyword evidence="4 10" id="KW-0378">Hydrolase</keyword>
<comment type="caution">
    <text evidence="10">The sequence shown here is derived from an EMBL/GenBank/DDBJ whole genome shotgun (WGS) entry which is preliminary data.</text>
</comment>
<dbReference type="InterPro" id="IPR011356">
    <property type="entry name" value="Leucine_aapep/pepB"/>
</dbReference>
<evidence type="ECO:0000256" key="6">
    <source>
        <dbReference type="ARBA" id="ARBA00049972"/>
    </source>
</evidence>
<dbReference type="GO" id="GO:0070006">
    <property type="term" value="F:metalloaminopeptidase activity"/>
    <property type="evidence" value="ECO:0007669"/>
    <property type="project" value="InterPro"/>
</dbReference>
<dbReference type="Proteomes" id="UP000306509">
    <property type="component" value="Unassembled WGS sequence"/>
</dbReference>
<keyword evidence="2 10" id="KW-0031">Aminopeptidase</keyword>
<comment type="function">
    <text evidence="6">Presumably involved in the processing and regular turnover of intracellular proteins. Catalyzes the removal of unsubstituted N-terminal amino acids from various peptides.</text>
</comment>
<dbReference type="SUPFAM" id="SSF53187">
    <property type="entry name" value="Zn-dependent exopeptidases"/>
    <property type="match status" value="1"/>
</dbReference>
<evidence type="ECO:0000313" key="11">
    <source>
        <dbReference type="Proteomes" id="UP000306509"/>
    </source>
</evidence>
<dbReference type="RefSeq" id="WP_070041546.1">
    <property type="nucleotide sequence ID" value="NZ_CABMJZ010000070.1"/>
</dbReference>
<reference evidence="10 11" key="1">
    <citation type="journal article" date="2019" name="Anaerobe">
        <title>Detection of Robinsoniella peoriensis in multiple bone samples of a trauma patient.</title>
        <authorList>
            <person name="Schrottner P."/>
            <person name="Hartwich K."/>
            <person name="Bunk B."/>
            <person name="Schober I."/>
            <person name="Helbig S."/>
            <person name="Rudolph W.W."/>
            <person name="Gunzer F."/>
        </authorList>
    </citation>
    <scope>NUCLEOTIDE SEQUENCE [LARGE SCALE GENOMIC DNA]</scope>
    <source>
        <strain evidence="10 11">DSM 106044</strain>
    </source>
</reference>
<name>A0A4U8QB61_9FIRM</name>
<sequence length="473" mass="51385">MILIGNNSFANCIVRFYGEGSSAIEKDFKKASAVFQGKYLQSRVLTDGEGRVCILTGMGNPEEITILKLKELLAKAAKEVKNCEMKEAVIDISELLKIFGIQCVEKCVESIRLGLAEGLTYKKDAKTEEYNIFLSGIPEDQLALAQELHREGEVLGDAVIFTRKLVNMPGNKLRPMDLAKEIEEHVKDCGIEYVLYDYEKLQEMGMGALNAVGGSSEFPPCMCVLRYNGDPDSKEITGLVGKGVTSDTGGYCLKSRDSLIGMHGDMAGGAVTASVIKALAKSKARVNVTCVIPICENRLTAGSLLPGDVITSYSGQTIEILNTDAEGRLILADGVSYAVMEERVTRVLDIATLTGAMANALGNHVTGVIADSDQIWNELEEASAGTGEYFCRLPFYRENEKMLESEIADIKNMGESFCGAITAGLFIRHFANQVPWIHLDIAGTAHVGKPLYEFQAKGATGATIDTIYRWLKG</sequence>
<dbReference type="InterPro" id="IPR000819">
    <property type="entry name" value="Peptidase_M17_C"/>
</dbReference>
<dbReference type="PROSITE" id="PS00631">
    <property type="entry name" value="CYTOSOL_AP"/>
    <property type="match status" value="1"/>
</dbReference>
<dbReference type="STRING" id="180332.GCA_000797495_02006"/>
<evidence type="ECO:0000313" key="10">
    <source>
        <dbReference type="EMBL" id="TLD02261.1"/>
    </source>
</evidence>
<evidence type="ECO:0000256" key="4">
    <source>
        <dbReference type="ARBA" id="ARBA00022801"/>
    </source>
</evidence>
<evidence type="ECO:0000256" key="1">
    <source>
        <dbReference type="ARBA" id="ARBA00009528"/>
    </source>
</evidence>
<dbReference type="GO" id="GO:0030145">
    <property type="term" value="F:manganese ion binding"/>
    <property type="evidence" value="ECO:0007669"/>
    <property type="project" value="InterPro"/>
</dbReference>